<name>A0A160DEJ6_9CAUD</name>
<sequence>MSAAIVRALYRVDYKRGERLVVDGRSGTLVSFPDQHLGVRFDGERRTSRCHPTWRVHREDE</sequence>
<keyword evidence="2" id="KW-1185">Reference proteome</keyword>
<accession>A0A160DEJ6</accession>
<evidence type="ECO:0000313" key="2">
    <source>
        <dbReference type="Proteomes" id="UP000201458"/>
    </source>
</evidence>
<proteinExistence type="predicted"/>
<dbReference type="RefSeq" id="YP_009269235.1">
    <property type="nucleotide sequence ID" value="NC_030696.1"/>
</dbReference>
<organism evidence="1 2">
    <name type="scientific">Gordonia phage Smoothie</name>
    <dbReference type="NCBI Taxonomy" id="1838078"/>
    <lineage>
        <taxon>Viruses</taxon>
        <taxon>Duplodnaviria</taxon>
        <taxon>Heunggongvirae</taxon>
        <taxon>Uroviricota</taxon>
        <taxon>Caudoviricetes</taxon>
        <taxon>Smoothievirus</taxon>
        <taxon>Smoothievirus smoothie</taxon>
    </lineage>
</organism>
<gene>
    <name evidence="1" type="primary">122</name>
    <name evidence="1" type="ORF">PBI_SMOOTHIE_122</name>
</gene>
<reference evidence="1 2" key="1">
    <citation type="submission" date="2016-03" db="EMBL/GenBank/DDBJ databases">
        <authorList>
            <person name="Montgomery M.T."/>
            <person name="Guerrero C.A."/>
            <person name="Mavrich T.N."/>
            <person name="Pope W.H."/>
            <person name="Garlena R.A."/>
            <person name="Russell D.A."/>
            <person name="Jacobs-Sera D."/>
            <person name="Hendrix R.W."/>
            <person name="Hatfull G.F."/>
        </authorList>
    </citation>
    <scope>NUCLEOTIDE SEQUENCE [LARGE SCALE GENOMIC DNA]</scope>
</reference>
<dbReference type="EMBL" id="KU998244">
    <property type="protein sequence ID" value="ANA86278.1"/>
    <property type="molecule type" value="Genomic_DNA"/>
</dbReference>
<dbReference type="KEGG" id="vg:28378581"/>
<dbReference type="Proteomes" id="UP000201458">
    <property type="component" value="Segment"/>
</dbReference>
<protein>
    <submittedName>
        <fullName evidence="1">Uncharacterized protein</fullName>
    </submittedName>
</protein>
<dbReference type="GeneID" id="28378581"/>
<evidence type="ECO:0000313" key="1">
    <source>
        <dbReference type="EMBL" id="ANA86278.1"/>
    </source>
</evidence>